<dbReference type="Ensembl" id="ENSLLTT00000005906.1">
    <property type="protein sequence ID" value="ENSLLTP00000005676.1"/>
    <property type="gene ID" value="ENSLLTG00000004337.1"/>
</dbReference>
<dbReference type="Gene3D" id="2.130.10.10">
    <property type="entry name" value="YVTN repeat-like/Quinoprotein amine dehydrogenase"/>
    <property type="match status" value="2"/>
</dbReference>
<name>A0A8C5RMZ4_LATLA</name>
<reference evidence="2" key="1">
    <citation type="submission" date="2025-08" db="UniProtKB">
        <authorList>
            <consortium name="Ensembl"/>
        </authorList>
    </citation>
    <scope>IDENTIFICATION</scope>
</reference>
<dbReference type="PROSITE" id="PS50082">
    <property type="entry name" value="WD_REPEATS_2"/>
    <property type="match status" value="1"/>
</dbReference>
<dbReference type="InterPro" id="IPR015943">
    <property type="entry name" value="WD40/YVTN_repeat-like_dom_sf"/>
</dbReference>
<evidence type="ECO:0000256" key="1">
    <source>
        <dbReference type="PROSITE-ProRule" id="PRU00221"/>
    </source>
</evidence>
<evidence type="ECO:0008006" key="4">
    <source>
        <dbReference type="Google" id="ProtNLM"/>
    </source>
</evidence>
<dbReference type="SMART" id="SM00320">
    <property type="entry name" value="WD40"/>
    <property type="match status" value="4"/>
</dbReference>
<protein>
    <recommendedName>
        <fullName evidence="4">WD repeat domain 17</fullName>
    </recommendedName>
</protein>
<evidence type="ECO:0000313" key="3">
    <source>
        <dbReference type="Proteomes" id="UP000694406"/>
    </source>
</evidence>
<dbReference type="PANTHER" id="PTHR44464">
    <property type="entry name" value="WD REPEAT-CONTAINING PROTEIN 17"/>
    <property type="match status" value="1"/>
</dbReference>
<accession>A0A8C5RMZ4</accession>
<organism evidence="2 3">
    <name type="scientific">Laticauda laticaudata</name>
    <name type="common">Blue-ringed sea krait</name>
    <name type="synonym">Blue-lipped sea krait</name>
    <dbReference type="NCBI Taxonomy" id="8630"/>
    <lineage>
        <taxon>Eukaryota</taxon>
        <taxon>Metazoa</taxon>
        <taxon>Chordata</taxon>
        <taxon>Craniata</taxon>
        <taxon>Vertebrata</taxon>
        <taxon>Euteleostomi</taxon>
        <taxon>Lepidosauria</taxon>
        <taxon>Squamata</taxon>
        <taxon>Bifurcata</taxon>
        <taxon>Unidentata</taxon>
        <taxon>Episquamata</taxon>
        <taxon>Toxicofera</taxon>
        <taxon>Serpentes</taxon>
        <taxon>Colubroidea</taxon>
        <taxon>Elapidae</taxon>
        <taxon>Laticaudinae</taxon>
        <taxon>Laticauda</taxon>
    </lineage>
</organism>
<dbReference type="PROSITE" id="PS50294">
    <property type="entry name" value="WD_REPEATS_REGION"/>
    <property type="match status" value="1"/>
</dbReference>
<dbReference type="PANTHER" id="PTHR44464:SF1">
    <property type="entry name" value="WD REPEAT-CONTAINING PROTEIN 17"/>
    <property type="match status" value="1"/>
</dbReference>
<sequence>MVKVKQVGLLAAGCQPWNKDVCAASGDRFAYCATLAIYIYQLDHRYNEFKLWAIMSEHKKTITAISWCPHNQDLFASASTENLVIIWNVIEQKIAAKLHNTKGIPASLSWCWNVGDAVAFASHRGPLYIWTFSGPETGVMVHNEAHSFMSDICLFRWHPKKKGKVVFGHTDGSLSLFQPGCKHQKHVLKPESLEGTDEEDPITALEWDPLSTDYLLVANLRNGIRLVDSESFSCITAFNLPSAAASVQCLAWVPSAPGMFITGGKKIFFIYIMVT</sequence>
<feature type="repeat" description="WD" evidence="1">
    <location>
        <begin position="55"/>
        <end position="97"/>
    </location>
</feature>
<dbReference type="InterPro" id="IPR001680">
    <property type="entry name" value="WD40_rpt"/>
</dbReference>
<dbReference type="AlphaFoldDB" id="A0A8C5RMZ4"/>
<proteinExistence type="predicted"/>
<evidence type="ECO:0000313" key="2">
    <source>
        <dbReference type="Ensembl" id="ENSLLTP00000005676.1"/>
    </source>
</evidence>
<dbReference type="Proteomes" id="UP000694406">
    <property type="component" value="Unplaced"/>
</dbReference>
<reference evidence="2" key="2">
    <citation type="submission" date="2025-09" db="UniProtKB">
        <authorList>
            <consortium name="Ensembl"/>
        </authorList>
    </citation>
    <scope>IDENTIFICATION</scope>
</reference>
<keyword evidence="1" id="KW-0853">WD repeat</keyword>
<dbReference type="SUPFAM" id="SSF50978">
    <property type="entry name" value="WD40 repeat-like"/>
    <property type="match status" value="1"/>
</dbReference>
<dbReference type="GeneTree" id="ENSGT00940000158602"/>
<keyword evidence="3" id="KW-1185">Reference proteome</keyword>
<dbReference type="InterPro" id="IPR036322">
    <property type="entry name" value="WD40_repeat_dom_sf"/>
</dbReference>